<dbReference type="PANTHER" id="PTHR34407:SF1">
    <property type="entry name" value="SGNH HYDROLASE-TYPE ESTERASE DOMAIN-CONTAINING PROTEIN"/>
    <property type="match status" value="1"/>
</dbReference>
<evidence type="ECO:0000313" key="2">
    <source>
        <dbReference type="EMBL" id="CBJ30205.1"/>
    </source>
</evidence>
<gene>
    <name evidence="2" type="ORF">Esi_0180_0006</name>
</gene>
<evidence type="ECO:0000313" key="3">
    <source>
        <dbReference type="Proteomes" id="UP000002630"/>
    </source>
</evidence>
<dbReference type="OrthoDB" id="544608at2759"/>
<feature type="domain" description="SGNH hydrolase-type esterase" evidence="1">
    <location>
        <begin position="10"/>
        <end position="160"/>
    </location>
</feature>
<dbReference type="CDD" id="cd00229">
    <property type="entry name" value="SGNH_hydrolase"/>
    <property type="match status" value="1"/>
</dbReference>
<dbReference type="SUPFAM" id="SSF52266">
    <property type="entry name" value="SGNH hydrolase"/>
    <property type="match status" value="1"/>
</dbReference>
<protein>
    <recommendedName>
        <fullName evidence="1">SGNH hydrolase-type esterase domain-containing protein</fullName>
    </recommendedName>
</protein>
<sequence length="398" mass="43090">MDNGVLKVVAIGGSVTFGRNCESPNGLTFNACAWPHRLEQWFQEKVGDFEVEVVNEAVPGEGMIDFLHKTIKSALPVDLKVDLVIVDFGVNDAILDHFDLDDVKMAHETFIGHIRNAMTSKPALLYAESYISPHLVAIHWAPGRNMAEVHANVTQKHDIPMVQQLMADVVVYYMQKSHARFLEANGEIACGDEVVKDPLPNPSVDERELERFKNGLGCLESTNAFELELGGYLGTPPPSELVSTNGWSILQLAGAPGLTGFGNSSSNPAVAVFDLPCVGEKQILDVEYLVSYEGMGAVKVSVGQVDAHGSSAANNSTSVVVVDGLWGSHVSIPAFETIDIPDKGTSAPESMVRVTLEILSVEGERLYTPHLFAGVGNDEKQTSVRGDRKFKLLSLQCC</sequence>
<evidence type="ECO:0000259" key="1">
    <source>
        <dbReference type="Pfam" id="PF13472"/>
    </source>
</evidence>
<dbReference type="Gene3D" id="3.40.50.1110">
    <property type="entry name" value="SGNH hydrolase"/>
    <property type="match status" value="1"/>
</dbReference>
<keyword evidence="3" id="KW-1185">Reference proteome</keyword>
<organism evidence="2 3">
    <name type="scientific">Ectocarpus siliculosus</name>
    <name type="common">Brown alga</name>
    <name type="synonym">Conferva siliculosa</name>
    <dbReference type="NCBI Taxonomy" id="2880"/>
    <lineage>
        <taxon>Eukaryota</taxon>
        <taxon>Sar</taxon>
        <taxon>Stramenopiles</taxon>
        <taxon>Ochrophyta</taxon>
        <taxon>PX clade</taxon>
        <taxon>Phaeophyceae</taxon>
        <taxon>Ectocarpales</taxon>
        <taxon>Ectocarpaceae</taxon>
        <taxon>Ectocarpus</taxon>
    </lineage>
</organism>
<dbReference type="Proteomes" id="UP000002630">
    <property type="component" value="Linkage Group LG26"/>
</dbReference>
<dbReference type="InParanoid" id="D7FNS9"/>
<dbReference type="InterPro" id="IPR013830">
    <property type="entry name" value="SGNH_hydro"/>
</dbReference>
<reference evidence="2 3" key="1">
    <citation type="journal article" date="2010" name="Nature">
        <title>The Ectocarpus genome and the independent evolution of multicellularity in brown algae.</title>
        <authorList>
            <person name="Cock J.M."/>
            <person name="Sterck L."/>
            <person name="Rouze P."/>
            <person name="Scornet D."/>
            <person name="Allen A.E."/>
            <person name="Amoutzias G."/>
            <person name="Anthouard V."/>
            <person name="Artiguenave F."/>
            <person name="Aury J.M."/>
            <person name="Badger J.H."/>
            <person name="Beszteri B."/>
            <person name="Billiau K."/>
            <person name="Bonnet E."/>
            <person name="Bothwell J.H."/>
            <person name="Bowler C."/>
            <person name="Boyen C."/>
            <person name="Brownlee C."/>
            <person name="Carrano C.J."/>
            <person name="Charrier B."/>
            <person name="Cho G.Y."/>
            <person name="Coelho S.M."/>
            <person name="Collen J."/>
            <person name="Corre E."/>
            <person name="Da Silva C."/>
            <person name="Delage L."/>
            <person name="Delaroque N."/>
            <person name="Dittami S.M."/>
            <person name="Doulbeau S."/>
            <person name="Elias M."/>
            <person name="Farnham G."/>
            <person name="Gachon C.M."/>
            <person name="Gschloessl B."/>
            <person name="Heesch S."/>
            <person name="Jabbari K."/>
            <person name="Jubin C."/>
            <person name="Kawai H."/>
            <person name="Kimura K."/>
            <person name="Kloareg B."/>
            <person name="Kupper F.C."/>
            <person name="Lang D."/>
            <person name="Le Bail A."/>
            <person name="Leblanc C."/>
            <person name="Lerouge P."/>
            <person name="Lohr M."/>
            <person name="Lopez P.J."/>
            <person name="Martens C."/>
            <person name="Maumus F."/>
            <person name="Michel G."/>
            <person name="Miranda-Saavedra D."/>
            <person name="Morales J."/>
            <person name="Moreau H."/>
            <person name="Motomura T."/>
            <person name="Nagasato C."/>
            <person name="Napoli C.A."/>
            <person name="Nelson D.R."/>
            <person name="Nyvall-Collen P."/>
            <person name="Peters A.F."/>
            <person name="Pommier C."/>
            <person name="Potin P."/>
            <person name="Poulain J."/>
            <person name="Quesneville H."/>
            <person name="Read B."/>
            <person name="Rensing S.A."/>
            <person name="Ritter A."/>
            <person name="Rousvoal S."/>
            <person name="Samanta M."/>
            <person name="Samson G."/>
            <person name="Schroeder D.C."/>
            <person name="Segurens B."/>
            <person name="Strittmatter M."/>
            <person name="Tonon T."/>
            <person name="Tregear J.W."/>
            <person name="Valentin K."/>
            <person name="von Dassow P."/>
            <person name="Yamagishi T."/>
            <person name="Van de Peer Y."/>
            <person name="Wincker P."/>
        </authorList>
    </citation>
    <scope>NUCLEOTIDE SEQUENCE [LARGE SCALE GENOMIC DNA]</scope>
    <source>
        <strain evidence="3">Ec32 / CCAP1310/4</strain>
    </source>
</reference>
<accession>D7FNS9</accession>
<proteinExistence type="predicted"/>
<name>D7FNS9_ECTSI</name>
<dbReference type="PANTHER" id="PTHR34407">
    <property type="entry name" value="EXPRESSED PROTEIN"/>
    <property type="match status" value="1"/>
</dbReference>
<dbReference type="AlphaFoldDB" id="D7FNS9"/>
<dbReference type="Pfam" id="PF13472">
    <property type="entry name" value="Lipase_GDSL_2"/>
    <property type="match status" value="1"/>
</dbReference>
<dbReference type="InterPro" id="IPR036514">
    <property type="entry name" value="SGNH_hydro_sf"/>
</dbReference>
<dbReference type="EMBL" id="FN649751">
    <property type="protein sequence ID" value="CBJ30205.1"/>
    <property type="molecule type" value="Genomic_DNA"/>
</dbReference>
<dbReference type="EMBL" id="FN648292">
    <property type="protein sequence ID" value="CBJ30205.1"/>
    <property type="molecule type" value="Genomic_DNA"/>
</dbReference>